<feature type="compositionally biased region" description="Basic and acidic residues" evidence="3">
    <location>
        <begin position="167"/>
        <end position="181"/>
    </location>
</feature>
<reference evidence="6 7" key="1">
    <citation type="submission" date="2017-09" db="EMBL/GenBank/DDBJ databases">
        <title>Depth-based differentiation of microbial function through sediment-hosted aquifers and enrichment of novel symbionts in the deep terrestrial subsurface.</title>
        <authorList>
            <person name="Probst A.J."/>
            <person name="Ladd B."/>
            <person name="Jarett J.K."/>
            <person name="Geller-Mcgrath D.E."/>
            <person name="Sieber C.M."/>
            <person name="Emerson J.B."/>
            <person name="Anantharaman K."/>
            <person name="Thomas B.C."/>
            <person name="Malmstrom R."/>
            <person name="Stieglmeier M."/>
            <person name="Klingl A."/>
            <person name="Woyke T."/>
            <person name="Ryan C.M."/>
            <person name="Banfield J.F."/>
        </authorList>
    </citation>
    <scope>NUCLEOTIDE SEQUENCE [LARGE SCALE GENOMIC DNA]</scope>
    <source>
        <strain evidence="6">CG22_combo_CG10-13_8_21_14_all_39_12</strain>
    </source>
</reference>
<gene>
    <name evidence="6" type="ORF">COX05_01315</name>
</gene>
<dbReference type="Gene3D" id="1.10.3120.10">
    <property type="entry name" value="Trigger factor, C-terminal domain"/>
    <property type="match status" value="1"/>
</dbReference>
<feature type="domain" description="Trigger factor ribosome-binding bacterial" evidence="4">
    <location>
        <begin position="1"/>
        <end position="156"/>
    </location>
</feature>
<evidence type="ECO:0000256" key="1">
    <source>
        <dbReference type="ARBA" id="ARBA00023110"/>
    </source>
</evidence>
<dbReference type="InterPro" id="IPR008881">
    <property type="entry name" value="Trigger_fac_ribosome-bd_bac"/>
</dbReference>
<dbReference type="EMBL" id="PCSU01000017">
    <property type="protein sequence ID" value="PIP56765.1"/>
    <property type="molecule type" value="Genomic_DNA"/>
</dbReference>
<dbReference type="AlphaFoldDB" id="A0A2H0BGH2"/>
<accession>A0A2H0BGH2</accession>
<dbReference type="Pfam" id="PF05698">
    <property type="entry name" value="Trigger_C"/>
    <property type="match status" value="1"/>
</dbReference>
<dbReference type="Pfam" id="PF05697">
    <property type="entry name" value="Trigger_N"/>
    <property type="match status" value="1"/>
</dbReference>
<name>A0A2H0BGH2_UNCKA</name>
<dbReference type="SUPFAM" id="SSF102735">
    <property type="entry name" value="Trigger factor ribosome-binding domain"/>
    <property type="match status" value="1"/>
</dbReference>
<dbReference type="GO" id="GO:0015031">
    <property type="term" value="P:protein transport"/>
    <property type="evidence" value="ECO:0007669"/>
    <property type="project" value="InterPro"/>
</dbReference>
<dbReference type="InterPro" id="IPR037041">
    <property type="entry name" value="Trigger_fac_C_sf"/>
</dbReference>
<evidence type="ECO:0000313" key="6">
    <source>
        <dbReference type="EMBL" id="PIP56765.1"/>
    </source>
</evidence>
<evidence type="ECO:0000256" key="2">
    <source>
        <dbReference type="ARBA" id="ARBA00023235"/>
    </source>
</evidence>
<dbReference type="Gene3D" id="3.30.70.1050">
    <property type="entry name" value="Trigger factor ribosome-binding domain"/>
    <property type="match status" value="1"/>
</dbReference>
<feature type="region of interest" description="Disordered" evidence="3">
    <location>
        <begin position="166"/>
        <end position="186"/>
    </location>
</feature>
<keyword evidence="1" id="KW-0697">Rotamase</keyword>
<evidence type="ECO:0000259" key="5">
    <source>
        <dbReference type="Pfam" id="PF05698"/>
    </source>
</evidence>
<evidence type="ECO:0000259" key="4">
    <source>
        <dbReference type="Pfam" id="PF05697"/>
    </source>
</evidence>
<evidence type="ECO:0000256" key="3">
    <source>
        <dbReference type="SAM" id="MobiDB-lite"/>
    </source>
</evidence>
<dbReference type="InterPro" id="IPR036611">
    <property type="entry name" value="Trigger_fac_ribosome-bd_sf"/>
</dbReference>
<dbReference type="InterPro" id="IPR027304">
    <property type="entry name" value="Trigger_fact/SurA_dom_sf"/>
</dbReference>
<proteinExistence type="predicted"/>
<dbReference type="GO" id="GO:0006457">
    <property type="term" value="P:protein folding"/>
    <property type="evidence" value="ECO:0007669"/>
    <property type="project" value="InterPro"/>
</dbReference>
<protein>
    <submittedName>
        <fullName evidence="6">Uncharacterized protein</fullName>
    </submittedName>
</protein>
<evidence type="ECO:0000313" key="7">
    <source>
        <dbReference type="Proteomes" id="UP000228495"/>
    </source>
</evidence>
<feature type="domain" description="Trigger factor C-terminal" evidence="5">
    <location>
        <begin position="194"/>
        <end position="282"/>
    </location>
</feature>
<comment type="caution">
    <text evidence="6">The sequence shown here is derived from an EMBL/GenBank/DDBJ whole genome shotgun (WGS) entry which is preliminary data.</text>
</comment>
<dbReference type="Proteomes" id="UP000228495">
    <property type="component" value="Unassembled WGS sequence"/>
</dbReference>
<sequence length="307" mass="34549">MEINVNKEKNGKVEIVVSASAQDIMHGKEHALNMFAPHVEVTGFRKGKAPLQMVEKNVKEEKLVEETIGHVAQDAYREAMANHKLSPITEPSVTMNELKDADGGIPAEVFWPKIQKEGTTLTITTFERPVVELGDWEKAAKKAQKPEDVKKEVEEKAPVIETATSIEDAKSKAANSDEKDATPVAPEVDPKVVQEREQREYDERIIDQLIDEAKVEIAHDLVMGEAQQMMMQQVQIVQQLGIDYKDFLKNQGKTIEDVEKESEETAERSIKGRFVLGELAQQFEKDLPESPTYVQVLSFIKDQIAKK</sequence>
<dbReference type="InterPro" id="IPR008880">
    <property type="entry name" value="Trigger_fac_C"/>
</dbReference>
<keyword evidence="2" id="KW-0413">Isomerase</keyword>
<dbReference type="GO" id="GO:0003755">
    <property type="term" value="F:peptidyl-prolyl cis-trans isomerase activity"/>
    <property type="evidence" value="ECO:0007669"/>
    <property type="project" value="UniProtKB-KW"/>
</dbReference>
<organism evidence="6 7">
    <name type="scientific">candidate division WWE3 bacterium CG22_combo_CG10-13_8_21_14_all_39_12</name>
    <dbReference type="NCBI Taxonomy" id="1975094"/>
    <lineage>
        <taxon>Bacteria</taxon>
        <taxon>Katanobacteria</taxon>
    </lineage>
</organism>
<dbReference type="SUPFAM" id="SSF109998">
    <property type="entry name" value="Triger factor/SurA peptide-binding domain-like"/>
    <property type="match status" value="1"/>
</dbReference>